<evidence type="ECO:0000256" key="2">
    <source>
        <dbReference type="ARBA" id="ARBA00022723"/>
    </source>
</evidence>
<accession>A0A423TKS1</accession>
<dbReference type="GO" id="GO:0005634">
    <property type="term" value="C:nucleus"/>
    <property type="evidence" value="ECO:0007669"/>
    <property type="project" value="UniProtKB-SubCell"/>
</dbReference>
<keyword evidence="2" id="KW-0479">Metal-binding</keyword>
<dbReference type="PROSITE" id="PS50157">
    <property type="entry name" value="ZINC_FINGER_C2H2_2"/>
    <property type="match status" value="2"/>
</dbReference>
<keyword evidence="10" id="KW-1185">Reference proteome</keyword>
<dbReference type="Pfam" id="PF00096">
    <property type="entry name" value="zf-C2H2"/>
    <property type="match status" value="1"/>
</dbReference>
<comment type="caution">
    <text evidence="9">The sequence shown here is derived from an EMBL/GenBank/DDBJ whole genome shotgun (WGS) entry which is preliminary data.</text>
</comment>
<dbReference type="EMBL" id="QCYY01001569">
    <property type="protein sequence ID" value="ROT77070.1"/>
    <property type="molecule type" value="Genomic_DNA"/>
</dbReference>
<dbReference type="InterPro" id="IPR013087">
    <property type="entry name" value="Znf_C2H2_type"/>
</dbReference>
<evidence type="ECO:0000256" key="1">
    <source>
        <dbReference type="ARBA" id="ARBA00004123"/>
    </source>
</evidence>
<evidence type="ECO:0000256" key="6">
    <source>
        <dbReference type="ARBA" id="ARBA00023242"/>
    </source>
</evidence>
<dbReference type="Pfam" id="PF13912">
    <property type="entry name" value="zf-C2H2_6"/>
    <property type="match status" value="1"/>
</dbReference>
<organism evidence="9 10">
    <name type="scientific">Penaeus vannamei</name>
    <name type="common">Whiteleg shrimp</name>
    <name type="synonym">Litopenaeus vannamei</name>
    <dbReference type="NCBI Taxonomy" id="6689"/>
    <lineage>
        <taxon>Eukaryota</taxon>
        <taxon>Metazoa</taxon>
        <taxon>Ecdysozoa</taxon>
        <taxon>Arthropoda</taxon>
        <taxon>Crustacea</taxon>
        <taxon>Multicrustacea</taxon>
        <taxon>Malacostraca</taxon>
        <taxon>Eumalacostraca</taxon>
        <taxon>Eucarida</taxon>
        <taxon>Decapoda</taxon>
        <taxon>Dendrobranchiata</taxon>
        <taxon>Penaeoidea</taxon>
        <taxon>Penaeidae</taxon>
        <taxon>Penaeus</taxon>
    </lineage>
</organism>
<dbReference type="FunFam" id="3.30.160.60:FF:000912">
    <property type="entry name" value="Zinc finger protein 660"/>
    <property type="match status" value="1"/>
</dbReference>
<dbReference type="SMART" id="SM00355">
    <property type="entry name" value="ZnF_C2H2"/>
    <property type="match status" value="2"/>
</dbReference>
<comment type="subcellular location">
    <subcellularLocation>
        <location evidence="1">Nucleus</location>
    </subcellularLocation>
</comment>
<evidence type="ECO:0000313" key="10">
    <source>
        <dbReference type="Proteomes" id="UP000283509"/>
    </source>
</evidence>
<evidence type="ECO:0000256" key="5">
    <source>
        <dbReference type="ARBA" id="ARBA00022833"/>
    </source>
</evidence>
<dbReference type="GO" id="GO:0010468">
    <property type="term" value="P:regulation of gene expression"/>
    <property type="evidence" value="ECO:0007669"/>
    <property type="project" value="TreeGrafter"/>
</dbReference>
<dbReference type="Gene3D" id="3.30.160.60">
    <property type="entry name" value="Classic Zinc Finger"/>
    <property type="match status" value="2"/>
</dbReference>
<dbReference type="Proteomes" id="UP000283509">
    <property type="component" value="Unassembled WGS sequence"/>
</dbReference>
<keyword evidence="3" id="KW-0677">Repeat</keyword>
<feature type="domain" description="C2H2-type" evidence="8">
    <location>
        <begin position="100"/>
        <end position="127"/>
    </location>
</feature>
<dbReference type="FunFam" id="3.30.160.60:FF:000110">
    <property type="entry name" value="Zinc finger protein-like"/>
    <property type="match status" value="1"/>
</dbReference>
<sequence length="170" mass="19494">MYMVMPLTSVLHELAPMNHSIFRMEGLHIPYPGKYHRINHPVVTGAQALIQTAPVYYGNPHQSIRTPAPAPVQPAVAAPTYQPITEDENNIVNTIEEKPYNCDQCGKQFAQKSHLTSHMQWHNREKKFECEVCNKRFSMESHLNGHMLEHSREKSLHATCVVKGLQWRIT</sequence>
<keyword evidence="5" id="KW-0862">Zinc</keyword>
<keyword evidence="6" id="KW-0539">Nucleus</keyword>
<feature type="domain" description="C2H2-type" evidence="8">
    <location>
        <begin position="128"/>
        <end position="155"/>
    </location>
</feature>
<dbReference type="InterPro" id="IPR050331">
    <property type="entry name" value="Zinc_finger"/>
</dbReference>
<evidence type="ECO:0000313" key="9">
    <source>
        <dbReference type="EMBL" id="ROT77070.1"/>
    </source>
</evidence>
<dbReference type="GO" id="GO:0008270">
    <property type="term" value="F:zinc ion binding"/>
    <property type="evidence" value="ECO:0007669"/>
    <property type="project" value="UniProtKB-KW"/>
</dbReference>
<keyword evidence="4 7" id="KW-0863">Zinc-finger</keyword>
<evidence type="ECO:0000256" key="3">
    <source>
        <dbReference type="ARBA" id="ARBA00022737"/>
    </source>
</evidence>
<proteinExistence type="predicted"/>
<gene>
    <name evidence="9" type="ORF">C7M84_004302</name>
</gene>
<reference evidence="9 10" key="1">
    <citation type="submission" date="2018-04" db="EMBL/GenBank/DDBJ databases">
        <authorList>
            <person name="Zhang X."/>
            <person name="Yuan J."/>
            <person name="Li F."/>
            <person name="Xiang J."/>
        </authorList>
    </citation>
    <scope>NUCLEOTIDE SEQUENCE [LARGE SCALE GENOMIC DNA]</scope>
    <source>
        <tissue evidence="9">Muscle</tissue>
    </source>
</reference>
<evidence type="ECO:0000256" key="7">
    <source>
        <dbReference type="PROSITE-ProRule" id="PRU00042"/>
    </source>
</evidence>
<evidence type="ECO:0000259" key="8">
    <source>
        <dbReference type="PROSITE" id="PS50157"/>
    </source>
</evidence>
<dbReference type="AlphaFoldDB" id="A0A423TKS1"/>
<name>A0A423TKS1_PENVA</name>
<evidence type="ECO:0000256" key="4">
    <source>
        <dbReference type="ARBA" id="ARBA00022771"/>
    </source>
</evidence>
<dbReference type="STRING" id="6689.A0A423TKS1"/>
<dbReference type="OrthoDB" id="10004641at2759"/>
<protein>
    <submittedName>
        <fullName evidence="9">Putative gastrula zinc finger protein XlCGF57.1-like</fullName>
    </submittedName>
</protein>
<dbReference type="InterPro" id="IPR036236">
    <property type="entry name" value="Znf_C2H2_sf"/>
</dbReference>
<dbReference type="PANTHER" id="PTHR16515">
    <property type="entry name" value="PR DOMAIN ZINC FINGER PROTEIN"/>
    <property type="match status" value="1"/>
</dbReference>
<reference evidence="9 10" key="2">
    <citation type="submission" date="2019-01" db="EMBL/GenBank/DDBJ databases">
        <title>The decoding of complex shrimp genome reveals the adaptation for benthos swimmer, frequently molting mechanism and breeding impact on genome.</title>
        <authorList>
            <person name="Sun Y."/>
            <person name="Gao Y."/>
            <person name="Yu Y."/>
        </authorList>
    </citation>
    <scope>NUCLEOTIDE SEQUENCE [LARGE SCALE GENOMIC DNA]</scope>
    <source>
        <tissue evidence="9">Muscle</tissue>
    </source>
</reference>
<dbReference type="SUPFAM" id="SSF57667">
    <property type="entry name" value="beta-beta-alpha zinc fingers"/>
    <property type="match status" value="1"/>
</dbReference>
<dbReference type="PROSITE" id="PS00028">
    <property type="entry name" value="ZINC_FINGER_C2H2_1"/>
    <property type="match status" value="2"/>
</dbReference>
<dbReference type="PANTHER" id="PTHR16515:SF49">
    <property type="entry name" value="GASTRULA ZINC FINGER PROTEIN XLCGF49.1-LIKE-RELATED"/>
    <property type="match status" value="1"/>
</dbReference>